<dbReference type="InterPro" id="IPR039422">
    <property type="entry name" value="MarR/SlyA-like"/>
</dbReference>
<comment type="caution">
    <text evidence="3">The sequence shown here is derived from an EMBL/GenBank/DDBJ whole genome shotgun (WGS) entry which is preliminary data.</text>
</comment>
<dbReference type="Proteomes" id="UP000264702">
    <property type="component" value="Unassembled WGS sequence"/>
</dbReference>
<accession>A0A372ITV4</accession>
<dbReference type="GO" id="GO:0006950">
    <property type="term" value="P:response to stress"/>
    <property type="evidence" value="ECO:0007669"/>
    <property type="project" value="TreeGrafter"/>
</dbReference>
<dbReference type="AlphaFoldDB" id="A0A372ITV4"/>
<organism evidence="3 4">
    <name type="scientific">Paracidobacterium acidisoli</name>
    <dbReference type="NCBI Taxonomy" id="2303751"/>
    <lineage>
        <taxon>Bacteria</taxon>
        <taxon>Pseudomonadati</taxon>
        <taxon>Acidobacteriota</taxon>
        <taxon>Terriglobia</taxon>
        <taxon>Terriglobales</taxon>
        <taxon>Acidobacteriaceae</taxon>
        <taxon>Paracidobacterium</taxon>
    </lineage>
</organism>
<name>A0A372ITV4_9BACT</name>
<evidence type="ECO:0000256" key="1">
    <source>
        <dbReference type="SAM" id="MobiDB-lite"/>
    </source>
</evidence>
<feature type="compositionally biased region" description="Polar residues" evidence="1">
    <location>
        <begin position="1"/>
        <end position="12"/>
    </location>
</feature>
<dbReference type="Gene3D" id="1.10.10.10">
    <property type="entry name" value="Winged helix-like DNA-binding domain superfamily/Winged helix DNA-binding domain"/>
    <property type="match status" value="1"/>
</dbReference>
<dbReference type="GO" id="GO:0003700">
    <property type="term" value="F:DNA-binding transcription factor activity"/>
    <property type="evidence" value="ECO:0007669"/>
    <property type="project" value="InterPro"/>
</dbReference>
<dbReference type="InterPro" id="IPR036388">
    <property type="entry name" value="WH-like_DNA-bd_sf"/>
</dbReference>
<feature type="domain" description="HTH marR-type" evidence="2">
    <location>
        <begin position="33"/>
        <end position="172"/>
    </location>
</feature>
<dbReference type="OrthoDB" id="9807800at2"/>
<protein>
    <submittedName>
        <fullName evidence="3">MarR family transcriptional regulator</fullName>
    </submittedName>
</protein>
<proteinExistence type="predicted"/>
<evidence type="ECO:0000259" key="2">
    <source>
        <dbReference type="PROSITE" id="PS50995"/>
    </source>
</evidence>
<dbReference type="PROSITE" id="PS50995">
    <property type="entry name" value="HTH_MARR_2"/>
    <property type="match status" value="1"/>
</dbReference>
<evidence type="ECO:0000313" key="3">
    <source>
        <dbReference type="EMBL" id="RFU18231.1"/>
    </source>
</evidence>
<gene>
    <name evidence="3" type="ORF">D0Y96_01245</name>
</gene>
<keyword evidence="4" id="KW-1185">Reference proteome</keyword>
<dbReference type="InterPro" id="IPR000835">
    <property type="entry name" value="HTH_MarR-typ"/>
</dbReference>
<dbReference type="InterPro" id="IPR036390">
    <property type="entry name" value="WH_DNA-bd_sf"/>
</dbReference>
<sequence length="185" mass="20455">MIQSNGRPSPATSAVPRRAATSNGNGSHAAHSRPGLTRAQIQRLAEFRFQMRRFLSFSSIAAEGAGLRAQQYQLLQCVCGMPDELDPTIANVAARMLLKHNSAVELVDRTIDQGLLRRSPDPTDHRRILLRITAQGESLLDSLANHHIRELEETGPELLRALRRLLLTKMEPAAEEAPAKARARK</sequence>
<dbReference type="RefSeq" id="WP_117297458.1">
    <property type="nucleotide sequence ID" value="NZ_QVQT02000001.1"/>
</dbReference>
<dbReference type="SUPFAM" id="SSF46785">
    <property type="entry name" value="Winged helix' DNA-binding domain"/>
    <property type="match status" value="1"/>
</dbReference>
<feature type="region of interest" description="Disordered" evidence="1">
    <location>
        <begin position="1"/>
        <end position="35"/>
    </location>
</feature>
<dbReference type="EMBL" id="QVQT01000001">
    <property type="protein sequence ID" value="RFU18231.1"/>
    <property type="molecule type" value="Genomic_DNA"/>
</dbReference>
<evidence type="ECO:0000313" key="4">
    <source>
        <dbReference type="Proteomes" id="UP000264702"/>
    </source>
</evidence>
<dbReference type="PANTHER" id="PTHR33164">
    <property type="entry name" value="TRANSCRIPTIONAL REGULATOR, MARR FAMILY"/>
    <property type="match status" value="1"/>
</dbReference>
<dbReference type="PANTHER" id="PTHR33164:SF43">
    <property type="entry name" value="HTH-TYPE TRANSCRIPTIONAL REPRESSOR YETL"/>
    <property type="match status" value="1"/>
</dbReference>
<reference evidence="3 4" key="1">
    <citation type="submission" date="2018-08" db="EMBL/GenBank/DDBJ databases">
        <title>Acidipila sp. 4G-K13, an acidobacterium isolated from forest soil.</title>
        <authorList>
            <person name="Gao Z.-H."/>
            <person name="Qiu L.-H."/>
        </authorList>
    </citation>
    <scope>NUCLEOTIDE SEQUENCE [LARGE SCALE GENOMIC DNA]</scope>
    <source>
        <strain evidence="3 4">4G-K13</strain>
    </source>
</reference>
<dbReference type="Pfam" id="PF12802">
    <property type="entry name" value="MarR_2"/>
    <property type="match status" value="1"/>
</dbReference>